<feature type="signal peptide" evidence="2">
    <location>
        <begin position="1"/>
        <end position="32"/>
    </location>
</feature>
<keyword evidence="1" id="KW-0998">Cell outer membrane</keyword>
<feature type="chain" id="PRO_5012725346" evidence="2">
    <location>
        <begin position="33"/>
        <end position="1065"/>
    </location>
</feature>
<dbReference type="InterPro" id="IPR012910">
    <property type="entry name" value="Plug_dom"/>
</dbReference>
<keyword evidence="1" id="KW-0812">Transmembrane</keyword>
<evidence type="ECO:0000256" key="2">
    <source>
        <dbReference type="SAM" id="SignalP"/>
    </source>
</evidence>
<dbReference type="STRING" id="1302690.BUE76_22595"/>
<dbReference type="NCBIfam" id="TIGR04056">
    <property type="entry name" value="OMP_RagA_SusC"/>
    <property type="match status" value="1"/>
</dbReference>
<dbReference type="InterPro" id="IPR037066">
    <property type="entry name" value="Plug_dom_sf"/>
</dbReference>
<dbReference type="Pfam" id="PF07715">
    <property type="entry name" value="Plug"/>
    <property type="match status" value="1"/>
</dbReference>
<comment type="similarity">
    <text evidence="1">Belongs to the TonB-dependent receptor family.</text>
</comment>
<comment type="subcellular location">
    <subcellularLocation>
        <location evidence="1">Cell outer membrane</location>
        <topology evidence="1">Multi-pass membrane protein</topology>
    </subcellularLocation>
</comment>
<keyword evidence="5" id="KW-1185">Reference proteome</keyword>
<dbReference type="Gene3D" id="2.170.130.10">
    <property type="entry name" value="TonB-dependent receptor, plug domain"/>
    <property type="match status" value="1"/>
</dbReference>
<sequence length="1065" mass="116738">MYKVDARRLRLLQSGLLFTMLSASLFPPAAKAASTLTDNGAPISKNFMADVRISGTVRDRLGAPLPDVTVQVVGNTALITRSDSAGKFAITIPENASLIFTAVGYKPQTIGVNALNLDVVMDAAEGNMQEVVVVGFGKAKKISIVGAQSSVSIDELKQPVANLSATLAGRIAGVVGVQRSGLPGENAADLWIRGISTFGNNPSGPLIVIDGVQNRGLNAFDPEDIASFTILKDANALAVYGVAGANGVILITTKRGRLGKPSILLNYNQGITAFTKLPELTDGPTYMNLRNEAQVASGLAPEYSQAAIDATTKGDQPYLYPNVNWMKAIFNDYGVNRRANFSVRGGSEAARYYVSFAYYDETSLLKTDGLQSYDSDTRFRRLNVTTNLDMDWTKTTKVELGIQGNLSKLNLPALSNNNTDPNVSPQQVFSQVMQTTPILYPTMYPGNLVPGINTANAQKSPYEMLTQMGFVNTFNNQLYTNLRVTQDLNMITKGLSVYGLYSYDIFNVQRIIRSRQRNTWRIDPVTPYNPDGTVKLLPVITSGTENLGYGNNNGGNRQNYFEAAINYNRRFGKDHSVTGLLLYNQRENINASAGDVIASLPSRLQGYVGRVTYGWREKYFVEGNFGYNGSENFAPENRFGFFPSVGLGWVVSNEKFFDPLSRAIQFLKLRYSDGNVGSASGGRRFGFLTVVSDNGTTAPGFTFGNNTSADVNRGYGGVRVTDYGYPIGWSTSHKQNLGVEFKTFNSRLSVIVDFFKEHRTDVLIQRGSLPAYVGLNNVPFASVGVIDNAGVDGTIEGGTFKLGAFNLDLRATFTYNRDKLIENDAPKQPYAYMERRGYNVLSNYGYVAEGLFQSQREIDNHADQSPLGGRPRPGDIKYKDLNADGLIDNLDIRRIGNGDVPNLVWGGGFNLSYKSFYFGAFFQGISGAQRQLSGDGIIPFSNSTGAERSNLFTIAQDRWTEANPNPNAFYPRLAYGNGPNRNNSVASTWWIKDVDFIRLKTVDLGVNLPATWVKKAGFRNAKFYAQGMNLFYWSSFKLWDPELNTGNGSAYPNTRNITIGLQASL</sequence>
<keyword evidence="1" id="KW-1134">Transmembrane beta strand</keyword>
<dbReference type="AlphaFoldDB" id="A0A1M4Z1A4"/>
<dbReference type="GO" id="GO:0009279">
    <property type="term" value="C:cell outer membrane"/>
    <property type="evidence" value="ECO:0007669"/>
    <property type="project" value="UniProtKB-SubCell"/>
</dbReference>
<organism evidence="4 5">
    <name type="scientific">Cnuella takakiae</name>
    <dbReference type="NCBI Taxonomy" id="1302690"/>
    <lineage>
        <taxon>Bacteria</taxon>
        <taxon>Pseudomonadati</taxon>
        <taxon>Bacteroidota</taxon>
        <taxon>Chitinophagia</taxon>
        <taxon>Chitinophagales</taxon>
        <taxon>Chitinophagaceae</taxon>
        <taxon>Cnuella</taxon>
    </lineage>
</organism>
<dbReference type="SUPFAM" id="SSF49464">
    <property type="entry name" value="Carboxypeptidase regulatory domain-like"/>
    <property type="match status" value="1"/>
</dbReference>
<dbReference type="InterPro" id="IPR039426">
    <property type="entry name" value="TonB-dep_rcpt-like"/>
</dbReference>
<dbReference type="InterPro" id="IPR023996">
    <property type="entry name" value="TonB-dep_OMP_SusC/RagA"/>
</dbReference>
<proteinExistence type="inferred from homology"/>
<protein>
    <submittedName>
        <fullName evidence="4">TonB-linked outer membrane protein, SusC/RagA family</fullName>
    </submittedName>
</protein>
<dbReference type="NCBIfam" id="TIGR04057">
    <property type="entry name" value="SusC_RagA_signa"/>
    <property type="match status" value="1"/>
</dbReference>
<dbReference type="Gene3D" id="2.60.40.1120">
    <property type="entry name" value="Carboxypeptidase-like, regulatory domain"/>
    <property type="match status" value="1"/>
</dbReference>
<dbReference type="EMBL" id="FQUO01000005">
    <property type="protein sequence ID" value="SHF11841.1"/>
    <property type="molecule type" value="Genomic_DNA"/>
</dbReference>
<evidence type="ECO:0000313" key="5">
    <source>
        <dbReference type="Proteomes" id="UP000184368"/>
    </source>
</evidence>
<dbReference type="SUPFAM" id="SSF56935">
    <property type="entry name" value="Porins"/>
    <property type="match status" value="1"/>
</dbReference>
<feature type="domain" description="TonB-dependent receptor plug" evidence="3">
    <location>
        <begin position="143"/>
        <end position="248"/>
    </location>
</feature>
<dbReference type="FunFam" id="2.170.130.10:FF:000003">
    <property type="entry name" value="SusC/RagA family TonB-linked outer membrane protein"/>
    <property type="match status" value="1"/>
</dbReference>
<evidence type="ECO:0000313" key="4">
    <source>
        <dbReference type="EMBL" id="SHF11841.1"/>
    </source>
</evidence>
<accession>A0A1M4Z1A4</accession>
<gene>
    <name evidence="4" type="ORF">SAMN05444008_10554</name>
</gene>
<dbReference type="InterPro" id="IPR008969">
    <property type="entry name" value="CarboxyPept-like_regulatory"/>
</dbReference>
<evidence type="ECO:0000256" key="1">
    <source>
        <dbReference type="PROSITE-ProRule" id="PRU01360"/>
    </source>
</evidence>
<name>A0A1M4Z1A4_9BACT</name>
<dbReference type="InterPro" id="IPR023997">
    <property type="entry name" value="TonB-dep_OMP_SusC/RagA_CS"/>
</dbReference>
<keyword evidence="2" id="KW-0732">Signal</keyword>
<dbReference type="PROSITE" id="PS52016">
    <property type="entry name" value="TONB_DEPENDENT_REC_3"/>
    <property type="match status" value="1"/>
</dbReference>
<keyword evidence="1" id="KW-0813">Transport</keyword>
<keyword evidence="1" id="KW-0472">Membrane</keyword>
<dbReference type="Proteomes" id="UP000184368">
    <property type="component" value="Unassembled WGS sequence"/>
</dbReference>
<evidence type="ECO:0000259" key="3">
    <source>
        <dbReference type="Pfam" id="PF07715"/>
    </source>
</evidence>
<reference evidence="4 5" key="1">
    <citation type="submission" date="2016-11" db="EMBL/GenBank/DDBJ databases">
        <authorList>
            <person name="Jaros S."/>
            <person name="Januszkiewicz K."/>
            <person name="Wedrychowicz H."/>
        </authorList>
    </citation>
    <scope>NUCLEOTIDE SEQUENCE [LARGE SCALE GENOMIC DNA]</scope>
    <source>
        <strain evidence="4 5">DSM 26897</strain>
    </source>
</reference>
<dbReference type="Pfam" id="PF13620">
    <property type="entry name" value="CarboxypepD_reg"/>
    <property type="match status" value="1"/>
</dbReference>